<dbReference type="KEGG" id="msho:MSHO_09080"/>
<dbReference type="EMBL" id="AP022572">
    <property type="protein sequence ID" value="BBX55563.1"/>
    <property type="molecule type" value="Genomic_DNA"/>
</dbReference>
<feature type="compositionally biased region" description="Low complexity" evidence="1">
    <location>
        <begin position="102"/>
        <end position="116"/>
    </location>
</feature>
<keyword evidence="3" id="KW-1185">Reference proteome</keyword>
<name>A0A7I7L8I9_9MYCO</name>
<evidence type="ECO:0000313" key="3">
    <source>
        <dbReference type="Proteomes" id="UP000467164"/>
    </source>
</evidence>
<protein>
    <submittedName>
        <fullName evidence="2">Uncharacterized protein</fullName>
    </submittedName>
</protein>
<evidence type="ECO:0000256" key="1">
    <source>
        <dbReference type="SAM" id="MobiDB-lite"/>
    </source>
</evidence>
<evidence type="ECO:0000313" key="2">
    <source>
        <dbReference type="EMBL" id="BBX55563.1"/>
    </source>
</evidence>
<feature type="region of interest" description="Disordered" evidence="1">
    <location>
        <begin position="73"/>
        <end position="116"/>
    </location>
</feature>
<sequence length="116" mass="10914">MAAMATGATVTGADIDDALGTGVQPTEPAGATRATRTEEPGATTDSPAPAIANAKTVHRGRASTALHASTAVAAQPPTAAAGAVRGADSTVPATSAVADQPGSATGAPATPAVVSE</sequence>
<dbReference type="AlphaFoldDB" id="A0A7I7L8I9"/>
<proteinExistence type="predicted"/>
<gene>
    <name evidence="2" type="ORF">MSHO_09080</name>
</gene>
<feature type="compositionally biased region" description="Low complexity" evidence="1">
    <location>
        <begin position="1"/>
        <end position="13"/>
    </location>
</feature>
<organism evidence="2 3">
    <name type="scientific">Mycobacterium shottsii</name>
    <dbReference type="NCBI Taxonomy" id="133549"/>
    <lineage>
        <taxon>Bacteria</taxon>
        <taxon>Bacillati</taxon>
        <taxon>Actinomycetota</taxon>
        <taxon>Actinomycetes</taxon>
        <taxon>Mycobacteriales</taxon>
        <taxon>Mycobacteriaceae</taxon>
        <taxon>Mycobacterium</taxon>
        <taxon>Mycobacterium ulcerans group</taxon>
    </lineage>
</organism>
<feature type="region of interest" description="Disordered" evidence="1">
    <location>
        <begin position="1"/>
        <end position="51"/>
    </location>
</feature>
<dbReference type="Proteomes" id="UP000467164">
    <property type="component" value="Chromosome"/>
</dbReference>
<feature type="compositionally biased region" description="Low complexity" evidence="1">
    <location>
        <begin position="73"/>
        <end position="84"/>
    </location>
</feature>
<reference evidence="2 3" key="1">
    <citation type="journal article" date="2019" name="Emerg. Microbes Infect.">
        <title>Comprehensive subspecies identification of 175 nontuberculous mycobacteria species based on 7547 genomic profiles.</title>
        <authorList>
            <person name="Matsumoto Y."/>
            <person name="Kinjo T."/>
            <person name="Motooka D."/>
            <person name="Nabeya D."/>
            <person name="Jung N."/>
            <person name="Uechi K."/>
            <person name="Horii T."/>
            <person name="Iida T."/>
            <person name="Fujita J."/>
            <person name="Nakamura S."/>
        </authorList>
    </citation>
    <scope>NUCLEOTIDE SEQUENCE [LARGE SCALE GENOMIC DNA]</scope>
    <source>
        <strain evidence="2 3">JCM 12657</strain>
    </source>
</reference>
<accession>A0A7I7L8I9</accession>